<reference evidence="2" key="1">
    <citation type="submission" date="2020-05" db="EMBL/GenBank/DDBJ databases">
        <title>Mycena genomes resolve the evolution of fungal bioluminescence.</title>
        <authorList>
            <person name="Tsai I.J."/>
        </authorList>
    </citation>
    <scope>NUCLEOTIDE SEQUENCE</scope>
    <source>
        <strain evidence="2">CCC161011</strain>
    </source>
</reference>
<gene>
    <name evidence="2" type="ORF">MVEN_02251600</name>
</gene>
<accession>A0A8H6X6R7</accession>
<comment type="caution">
    <text evidence="2">The sequence shown here is derived from an EMBL/GenBank/DDBJ whole genome shotgun (WGS) entry which is preliminary data.</text>
</comment>
<protein>
    <submittedName>
        <fullName evidence="2">Uncharacterized protein</fullName>
    </submittedName>
</protein>
<feature type="region of interest" description="Disordered" evidence="1">
    <location>
        <begin position="127"/>
        <end position="180"/>
    </location>
</feature>
<feature type="compositionally biased region" description="Acidic residues" evidence="1">
    <location>
        <begin position="133"/>
        <end position="157"/>
    </location>
</feature>
<dbReference type="Proteomes" id="UP000620124">
    <property type="component" value="Unassembled WGS sequence"/>
</dbReference>
<feature type="region of interest" description="Disordered" evidence="1">
    <location>
        <begin position="97"/>
        <end position="116"/>
    </location>
</feature>
<dbReference type="AlphaFoldDB" id="A0A8H6X6R7"/>
<feature type="region of interest" description="Disordered" evidence="1">
    <location>
        <begin position="58"/>
        <end position="77"/>
    </location>
</feature>
<dbReference type="EMBL" id="JACAZI010000025">
    <property type="protein sequence ID" value="KAF7335014.1"/>
    <property type="molecule type" value="Genomic_DNA"/>
</dbReference>
<name>A0A8H6X6R7_9AGAR</name>
<proteinExistence type="predicted"/>
<organism evidence="2 3">
    <name type="scientific">Mycena venus</name>
    <dbReference type="NCBI Taxonomy" id="2733690"/>
    <lineage>
        <taxon>Eukaryota</taxon>
        <taxon>Fungi</taxon>
        <taxon>Dikarya</taxon>
        <taxon>Basidiomycota</taxon>
        <taxon>Agaricomycotina</taxon>
        <taxon>Agaricomycetes</taxon>
        <taxon>Agaricomycetidae</taxon>
        <taxon>Agaricales</taxon>
        <taxon>Marasmiineae</taxon>
        <taxon>Mycenaceae</taxon>
        <taxon>Mycena</taxon>
    </lineage>
</organism>
<evidence type="ECO:0000256" key="1">
    <source>
        <dbReference type="SAM" id="MobiDB-lite"/>
    </source>
</evidence>
<keyword evidence="3" id="KW-1185">Reference proteome</keyword>
<feature type="compositionally biased region" description="Polar residues" evidence="1">
    <location>
        <begin position="58"/>
        <end position="67"/>
    </location>
</feature>
<evidence type="ECO:0000313" key="2">
    <source>
        <dbReference type="EMBL" id="KAF7335014.1"/>
    </source>
</evidence>
<sequence>MYDKWKVEIRTPGGNKINAERNKVSQARIRLHGLRADYLKNTKVPKGLKLLFSVKATSDNESTSTGHPQALARAQRSQGADQVIQAVEGLMMQDLLDDGKTDSIGSEDSDEDTELSDAASMASFISHDHGASDDEQDDGMYGEDDEQADAMSTEEDAGSGNEPNTAEDGSWDRRTQFAEAYDIDMEKQDLAASIFNNSDGSV</sequence>
<feature type="compositionally biased region" description="Acidic residues" evidence="1">
    <location>
        <begin position="105"/>
        <end position="115"/>
    </location>
</feature>
<evidence type="ECO:0000313" key="3">
    <source>
        <dbReference type="Proteomes" id="UP000620124"/>
    </source>
</evidence>
<dbReference type="OrthoDB" id="3056461at2759"/>